<evidence type="ECO:0000256" key="2">
    <source>
        <dbReference type="ARBA" id="ARBA00010838"/>
    </source>
</evidence>
<comment type="caution">
    <text evidence="10">The sequence shown here is derived from an EMBL/GenBank/DDBJ whole genome shotgun (WGS) entry which is preliminary data.</text>
</comment>
<gene>
    <name evidence="10" type="ORF">AAGV28_13225</name>
</gene>
<keyword evidence="4" id="KW-0326">Glycosidase</keyword>
<dbReference type="InterPro" id="IPR006104">
    <property type="entry name" value="Glyco_hydro_2_N"/>
</dbReference>
<evidence type="ECO:0000256" key="3">
    <source>
        <dbReference type="ARBA" id="ARBA00022801"/>
    </source>
</evidence>
<evidence type="ECO:0000256" key="5">
    <source>
        <dbReference type="PROSITE-ProRule" id="PRU10055"/>
    </source>
</evidence>
<dbReference type="InterPro" id="IPR036156">
    <property type="entry name" value="Beta-gal/glucu_dom_sf"/>
</dbReference>
<dbReference type="InterPro" id="IPR051913">
    <property type="entry name" value="GH2_Domain-Containing"/>
</dbReference>
<dbReference type="PANTHER" id="PTHR42732:SF1">
    <property type="entry name" value="BETA-MANNOSIDASE"/>
    <property type="match status" value="1"/>
</dbReference>
<feature type="active site" description="Nucleophile" evidence="5">
    <location>
        <position position="507"/>
    </location>
</feature>
<dbReference type="SUPFAM" id="SSF51445">
    <property type="entry name" value="(Trans)glycosidases"/>
    <property type="match status" value="1"/>
</dbReference>
<evidence type="ECO:0000256" key="6">
    <source>
        <dbReference type="SAM" id="SignalP"/>
    </source>
</evidence>
<dbReference type="InterPro" id="IPR006102">
    <property type="entry name" value="Ig-like_GH2"/>
</dbReference>
<dbReference type="InterPro" id="IPR017853">
    <property type="entry name" value="GH"/>
</dbReference>
<evidence type="ECO:0000259" key="9">
    <source>
        <dbReference type="Pfam" id="PF02837"/>
    </source>
</evidence>
<evidence type="ECO:0000259" key="7">
    <source>
        <dbReference type="Pfam" id="PF00703"/>
    </source>
</evidence>
<dbReference type="InterPro" id="IPR006103">
    <property type="entry name" value="Glyco_hydro_2_cat"/>
</dbReference>
<evidence type="ECO:0000256" key="1">
    <source>
        <dbReference type="ARBA" id="ARBA00007401"/>
    </source>
</evidence>
<dbReference type="RefSeq" id="WP_373407229.1">
    <property type="nucleotide sequence ID" value="NZ_JBCFQL010000014.1"/>
</dbReference>
<dbReference type="Proteomes" id="UP001574169">
    <property type="component" value="Unassembled WGS sequence"/>
</dbReference>
<comment type="similarity">
    <text evidence="1">Belongs to the glycosyl hydrolase 2 family.</text>
</comment>
<evidence type="ECO:0000313" key="11">
    <source>
        <dbReference type="Proteomes" id="UP001574169"/>
    </source>
</evidence>
<evidence type="ECO:0000256" key="4">
    <source>
        <dbReference type="ARBA" id="ARBA00023295"/>
    </source>
</evidence>
<evidence type="ECO:0000259" key="8">
    <source>
        <dbReference type="Pfam" id="PF02836"/>
    </source>
</evidence>
<dbReference type="SUPFAM" id="SSF49785">
    <property type="entry name" value="Galactose-binding domain-like"/>
    <property type="match status" value="1"/>
</dbReference>
<dbReference type="Gene3D" id="2.60.40.10">
    <property type="entry name" value="Immunoglobulins"/>
    <property type="match status" value="1"/>
</dbReference>
<reference evidence="10 11" key="1">
    <citation type="submission" date="2024-04" db="EMBL/GenBank/DDBJ databases">
        <title>New Clade of Flavobacterium.</title>
        <authorList>
            <person name="Matos L."/>
            <person name="Proenca D.N."/>
            <person name="Fransisco R.M."/>
            <person name="Chung A.P."/>
            <person name="Maccario L."/>
            <person name="Sorensen S.J."/>
            <person name="Morais P.V."/>
        </authorList>
    </citation>
    <scope>NUCLEOTIDE SEQUENCE [LARGE SCALE GENOMIC DNA]</scope>
    <source>
        <strain evidence="10 11">FZUC8N2.13</strain>
    </source>
</reference>
<dbReference type="Pfam" id="PF02836">
    <property type="entry name" value="Glyco_hydro_2_C"/>
    <property type="match status" value="1"/>
</dbReference>
<proteinExistence type="inferred from homology"/>
<dbReference type="InterPro" id="IPR013783">
    <property type="entry name" value="Ig-like_fold"/>
</dbReference>
<feature type="chain" id="PRO_5045729446" evidence="6">
    <location>
        <begin position="22"/>
        <end position="672"/>
    </location>
</feature>
<comment type="similarity">
    <text evidence="2">Belongs to the glycosyl hydrolase 1 family.</text>
</comment>
<dbReference type="InterPro" id="IPR018120">
    <property type="entry name" value="Glyco_hydro_1_AS"/>
</dbReference>
<accession>A0ABV4TGX1</accession>
<sequence>MKNKILSFPLLFLLIFMFTDCKNDSSVKKINKDYDEAVLSLDGNWEFAIDSTKLGYKKDWVNGIPSKSSRTVKVPHTWNIEDKTEDYFGLAWYQKEIKLPSGWKGKNIRIKFEAVYHDAVVYVNGKKVGENSNAGYTPFTLDITKFVSYEKSNIIVVSVNNEFSKNNLPYEKSFDWGNDGGIIRSVSIKATGKPSFKYVHVTPKIELKDSTGIIKVVVKLWEKNVNEVQVDFNIKDQKTAVILKTVSKKLKVINGECSTSIYLGKIKPWHFDSPNLYELESEIKTDLGITDKQFSVFGFKKVEIVGDQFFLNGESIRLPGIEYMPGSNPKYGIVEPKRYMDSIVRSMKDLNICITRFHWQQDDYMLSLMDKYGILVQEELPWWQNPKRLTPQLVLTAHKQLSDMIDAHYNHPSVFSWGISNEINGDTDKKTYIALRNFVKNKDSMRFVTIVSNRIWEKQKEDETLLGDIPTWNEYIGTWHGKDRNELPNKFDIVKSAIGKRPLLITENGLCEPANSGGDTRRIDDMLFHIKEWSSQPYVMGYIYFCLNDYRTQMGEEGFGKFKIRRHGITDVALNPKPSYYVLKQLASPVDITKVERVNNSTAKIEIKVKNTIPSYTLRGYKLQYKNNANKLFEIKLPILKAGDTFAINLKEINARFAFQIVRPDGFLVIKY</sequence>
<feature type="signal peptide" evidence="6">
    <location>
        <begin position="1"/>
        <end position="21"/>
    </location>
</feature>
<dbReference type="Gene3D" id="3.20.20.80">
    <property type="entry name" value="Glycosidases"/>
    <property type="match status" value="1"/>
</dbReference>
<dbReference type="Pfam" id="PF00703">
    <property type="entry name" value="Glyco_hydro_2"/>
    <property type="match status" value="1"/>
</dbReference>
<keyword evidence="11" id="KW-1185">Reference proteome</keyword>
<dbReference type="SUPFAM" id="SSF49303">
    <property type="entry name" value="beta-Galactosidase/glucuronidase domain"/>
    <property type="match status" value="1"/>
</dbReference>
<feature type="domain" description="Glycosyl hydrolases family 2 sugar binding" evidence="9">
    <location>
        <begin position="40"/>
        <end position="188"/>
    </location>
</feature>
<organism evidence="10 11">
    <name type="scientific">Flavobacterium zubiriense</name>
    <dbReference type="NCBI Taxonomy" id="3138075"/>
    <lineage>
        <taxon>Bacteria</taxon>
        <taxon>Pseudomonadati</taxon>
        <taxon>Bacteroidota</taxon>
        <taxon>Flavobacteriia</taxon>
        <taxon>Flavobacteriales</taxon>
        <taxon>Flavobacteriaceae</taxon>
        <taxon>Flavobacterium</taxon>
    </lineage>
</organism>
<keyword evidence="6" id="KW-0732">Signal</keyword>
<evidence type="ECO:0000313" key="10">
    <source>
        <dbReference type="EMBL" id="MFA9192334.1"/>
    </source>
</evidence>
<dbReference type="EMBL" id="JBCFQL010000014">
    <property type="protein sequence ID" value="MFA9192334.1"/>
    <property type="molecule type" value="Genomic_DNA"/>
</dbReference>
<keyword evidence="3" id="KW-0378">Hydrolase</keyword>
<feature type="domain" description="Glycoside hydrolase family 2 immunoglobulin-like beta-sandwich" evidence="7">
    <location>
        <begin position="199"/>
        <end position="300"/>
    </location>
</feature>
<name>A0ABV4TGX1_9FLAO</name>
<feature type="domain" description="Glycoside hydrolase family 2 catalytic" evidence="8">
    <location>
        <begin position="302"/>
        <end position="547"/>
    </location>
</feature>
<dbReference type="Pfam" id="PF02837">
    <property type="entry name" value="Glyco_hydro_2_N"/>
    <property type="match status" value="1"/>
</dbReference>
<dbReference type="InterPro" id="IPR008979">
    <property type="entry name" value="Galactose-bd-like_sf"/>
</dbReference>
<dbReference type="Gene3D" id="2.60.120.260">
    <property type="entry name" value="Galactose-binding domain-like"/>
    <property type="match status" value="1"/>
</dbReference>
<dbReference type="PROSITE" id="PS00572">
    <property type="entry name" value="GLYCOSYL_HYDROL_F1_1"/>
    <property type="match status" value="1"/>
</dbReference>
<dbReference type="PANTHER" id="PTHR42732">
    <property type="entry name" value="BETA-GALACTOSIDASE"/>
    <property type="match status" value="1"/>
</dbReference>
<protein>
    <submittedName>
        <fullName evidence="10">Sugar-binding domain-containing protein</fullName>
    </submittedName>
</protein>